<dbReference type="EMBL" id="JACCFO010000001">
    <property type="protein sequence ID" value="NYI95159.1"/>
    <property type="molecule type" value="Genomic_DNA"/>
</dbReference>
<evidence type="ECO:0000313" key="3">
    <source>
        <dbReference type="Proteomes" id="UP000575985"/>
    </source>
</evidence>
<dbReference type="RefSeq" id="WP_179766732.1">
    <property type="nucleotide sequence ID" value="NZ_JACCFO010000001.1"/>
</dbReference>
<sequence>MRTIQRATVVAATVFGILLAPVGLAVAHASTGDTDAGAGGLLSNLSGRNSSGHANLCGTGKVAVLKERNCFTEDTGRGPGGGDVAGPSGGTLSNLLFARNASGHSNNCGNETVSVLSRTTCVTVDHR</sequence>
<dbReference type="Proteomes" id="UP000575985">
    <property type="component" value="Unassembled WGS sequence"/>
</dbReference>
<evidence type="ECO:0000313" key="2">
    <source>
        <dbReference type="EMBL" id="NYI95159.1"/>
    </source>
</evidence>
<comment type="caution">
    <text evidence="2">The sequence shown here is derived from an EMBL/GenBank/DDBJ whole genome shotgun (WGS) entry which is preliminary data.</text>
</comment>
<keyword evidence="1" id="KW-0732">Signal</keyword>
<proteinExistence type="predicted"/>
<feature type="signal peptide" evidence="1">
    <location>
        <begin position="1"/>
        <end position="25"/>
    </location>
</feature>
<dbReference type="AlphaFoldDB" id="A0A853BIB8"/>
<evidence type="ECO:0000256" key="1">
    <source>
        <dbReference type="SAM" id="SignalP"/>
    </source>
</evidence>
<keyword evidence="3" id="KW-1185">Reference proteome</keyword>
<protein>
    <recommendedName>
        <fullName evidence="4">Secreted protein</fullName>
    </recommendedName>
</protein>
<evidence type="ECO:0008006" key="4">
    <source>
        <dbReference type="Google" id="ProtNLM"/>
    </source>
</evidence>
<reference evidence="2 3" key="1">
    <citation type="submission" date="2020-07" db="EMBL/GenBank/DDBJ databases">
        <title>Sequencing the genomes of 1000 actinobacteria strains.</title>
        <authorList>
            <person name="Klenk H.-P."/>
        </authorList>
    </citation>
    <scope>NUCLEOTIDE SEQUENCE [LARGE SCALE GENOMIC DNA]</scope>
    <source>
        <strain evidence="2 3">DSM 45927</strain>
    </source>
</reference>
<name>A0A853BIB8_9ACTN</name>
<accession>A0A853BIB8</accession>
<gene>
    <name evidence="2" type="ORF">HNR12_001436</name>
</gene>
<organism evidence="2 3">
    <name type="scientific">Streptomonospora nanhaiensis</name>
    <dbReference type="NCBI Taxonomy" id="1323731"/>
    <lineage>
        <taxon>Bacteria</taxon>
        <taxon>Bacillati</taxon>
        <taxon>Actinomycetota</taxon>
        <taxon>Actinomycetes</taxon>
        <taxon>Streptosporangiales</taxon>
        <taxon>Nocardiopsidaceae</taxon>
        <taxon>Streptomonospora</taxon>
    </lineage>
</organism>
<feature type="chain" id="PRO_5039454053" description="Secreted protein" evidence="1">
    <location>
        <begin position="26"/>
        <end position="127"/>
    </location>
</feature>